<comment type="caution">
    <text evidence="1">The sequence shown here is derived from an EMBL/GenBank/DDBJ whole genome shotgun (WGS) entry which is preliminary data.</text>
</comment>
<name>A0A5D3Y968_9PROT</name>
<dbReference type="EMBL" id="VNHT01000116">
    <property type="protein sequence ID" value="TYP71044.1"/>
    <property type="molecule type" value="Genomic_DNA"/>
</dbReference>
<evidence type="ECO:0000313" key="1">
    <source>
        <dbReference type="EMBL" id="TYP71044.1"/>
    </source>
</evidence>
<gene>
    <name evidence="1" type="ORF">BCL69_11166</name>
</gene>
<protein>
    <submittedName>
        <fullName evidence="1">Uncharacterized protein</fullName>
    </submittedName>
</protein>
<proteinExistence type="predicted"/>
<feature type="non-terminal residue" evidence="1">
    <location>
        <position position="35"/>
    </location>
</feature>
<sequence length="35" mass="3961">MKAKYLDLYTDYLISTTGYARATELSAMLDGEMSH</sequence>
<organism evidence="1 2">
    <name type="scientific">Nitrosomonas communis</name>
    <dbReference type="NCBI Taxonomy" id="44574"/>
    <lineage>
        <taxon>Bacteria</taxon>
        <taxon>Pseudomonadati</taxon>
        <taxon>Pseudomonadota</taxon>
        <taxon>Betaproteobacteria</taxon>
        <taxon>Nitrosomonadales</taxon>
        <taxon>Nitrosomonadaceae</taxon>
        <taxon>Nitrosomonas</taxon>
    </lineage>
</organism>
<dbReference type="AlphaFoldDB" id="A0A5D3Y968"/>
<evidence type="ECO:0000313" key="2">
    <source>
        <dbReference type="Proteomes" id="UP000324176"/>
    </source>
</evidence>
<dbReference type="Proteomes" id="UP000324176">
    <property type="component" value="Unassembled WGS sequence"/>
</dbReference>
<accession>A0A5D3Y968</accession>
<reference evidence="1 2" key="1">
    <citation type="submission" date="2019-07" db="EMBL/GenBank/DDBJ databases">
        <title>Active sludge and wastewater microbial communities from Klosterneuburg, Austria.</title>
        <authorList>
            <person name="Wagner M."/>
        </authorList>
    </citation>
    <scope>NUCLEOTIDE SEQUENCE [LARGE SCALE GENOMIC DNA]</scope>
    <source>
        <strain evidence="1 2">Nm2</strain>
    </source>
</reference>